<dbReference type="InterPro" id="IPR050277">
    <property type="entry name" value="Sodium:Solute_Symporter"/>
</dbReference>
<protein>
    <recommendedName>
        <fullName evidence="16">Sodium:solute symporter</fullName>
    </recommendedName>
</protein>
<evidence type="ECO:0000256" key="11">
    <source>
        <dbReference type="ARBA" id="ARBA00023201"/>
    </source>
</evidence>
<evidence type="ECO:0000256" key="2">
    <source>
        <dbReference type="ARBA" id="ARBA00006434"/>
    </source>
</evidence>
<feature type="transmembrane region" description="Helical" evidence="13">
    <location>
        <begin position="234"/>
        <end position="252"/>
    </location>
</feature>
<keyword evidence="7 13" id="KW-1133">Transmembrane helix</keyword>
<keyword evidence="6" id="KW-0769">Symport</keyword>
<gene>
    <name evidence="14" type="ORF">W908_06415</name>
</gene>
<keyword evidence="11" id="KW-0739">Sodium transport</keyword>
<comment type="similarity">
    <text evidence="2">Belongs to the sodium:solute symporter (SSF) (TC 2.A.21) family.</text>
</comment>
<feature type="transmembrane region" description="Helical" evidence="13">
    <location>
        <begin position="192"/>
        <end position="214"/>
    </location>
</feature>
<keyword evidence="15" id="KW-1185">Reference proteome</keyword>
<dbReference type="GO" id="GO:0006814">
    <property type="term" value="P:sodium ion transport"/>
    <property type="evidence" value="ECO:0007669"/>
    <property type="project" value="UniProtKB-KW"/>
</dbReference>
<dbReference type="STRING" id="1125411.W908_06415"/>
<dbReference type="PANTHER" id="PTHR48086">
    <property type="entry name" value="SODIUM/PROLINE SYMPORTER-RELATED"/>
    <property type="match status" value="1"/>
</dbReference>
<dbReference type="GO" id="GO:0015293">
    <property type="term" value="F:symporter activity"/>
    <property type="evidence" value="ECO:0007669"/>
    <property type="project" value="UniProtKB-KW"/>
</dbReference>
<dbReference type="GO" id="GO:0005886">
    <property type="term" value="C:plasma membrane"/>
    <property type="evidence" value="ECO:0007669"/>
    <property type="project" value="UniProtKB-SubCell"/>
</dbReference>
<feature type="transmembrane region" description="Helical" evidence="13">
    <location>
        <begin position="95"/>
        <end position="117"/>
    </location>
</feature>
<evidence type="ECO:0000256" key="12">
    <source>
        <dbReference type="ARBA" id="ARBA00033708"/>
    </source>
</evidence>
<evidence type="ECO:0000256" key="10">
    <source>
        <dbReference type="ARBA" id="ARBA00023136"/>
    </source>
</evidence>
<evidence type="ECO:0000256" key="3">
    <source>
        <dbReference type="ARBA" id="ARBA00022448"/>
    </source>
</evidence>
<keyword evidence="3" id="KW-0813">Transport</keyword>
<dbReference type="InterPro" id="IPR038377">
    <property type="entry name" value="Na/Glc_symporter_sf"/>
</dbReference>
<dbReference type="Proteomes" id="UP000068905">
    <property type="component" value="Chromosome"/>
</dbReference>
<keyword evidence="9" id="KW-0406">Ion transport</keyword>
<dbReference type="KEGG" id="tsn:W908_06415"/>
<organism evidence="14 15">
    <name type="scientific">Candidatus Pseudothioglobus singularis PS1</name>
    <dbReference type="NCBI Taxonomy" id="1125411"/>
    <lineage>
        <taxon>Bacteria</taxon>
        <taxon>Pseudomonadati</taxon>
        <taxon>Pseudomonadota</taxon>
        <taxon>Gammaproteobacteria</taxon>
        <taxon>Candidatus Pseudothioglobaceae</taxon>
        <taxon>Candidatus Pseudothioglobus</taxon>
    </lineage>
</organism>
<evidence type="ECO:0000313" key="14">
    <source>
        <dbReference type="EMBL" id="ALE02755.1"/>
    </source>
</evidence>
<dbReference type="InterPro" id="IPR001734">
    <property type="entry name" value="Na/solute_symporter"/>
</dbReference>
<evidence type="ECO:0000256" key="5">
    <source>
        <dbReference type="ARBA" id="ARBA00022692"/>
    </source>
</evidence>
<reference evidence="14 15" key="1">
    <citation type="journal article" date="2015" name="Genome Announc.">
        <title>Genome Sequence of 'Candidatus Thioglobus singularis' Strain PS1, a Mixotroph from the SUP05 Clade of Marine Gammaproteobacteria.</title>
        <authorList>
            <person name="Marshall K.T."/>
            <person name="Morris R.M."/>
        </authorList>
    </citation>
    <scope>NUCLEOTIDE SEQUENCE [LARGE SCALE GENOMIC DNA]</scope>
    <source>
        <strain evidence="14 15">PS1</strain>
    </source>
</reference>
<keyword evidence="4" id="KW-1003">Cell membrane</keyword>
<evidence type="ECO:0000256" key="7">
    <source>
        <dbReference type="ARBA" id="ARBA00022989"/>
    </source>
</evidence>
<evidence type="ECO:0000256" key="4">
    <source>
        <dbReference type="ARBA" id="ARBA00022475"/>
    </source>
</evidence>
<evidence type="ECO:0000256" key="1">
    <source>
        <dbReference type="ARBA" id="ARBA00004651"/>
    </source>
</evidence>
<feature type="transmembrane region" description="Helical" evidence="13">
    <location>
        <begin position="52"/>
        <end position="83"/>
    </location>
</feature>
<feature type="transmembrane region" description="Helical" evidence="13">
    <location>
        <begin position="137"/>
        <end position="159"/>
    </location>
</feature>
<dbReference type="PROSITE" id="PS50283">
    <property type="entry name" value="NA_SOLUT_SYMP_3"/>
    <property type="match status" value="1"/>
</dbReference>
<evidence type="ECO:0000256" key="8">
    <source>
        <dbReference type="ARBA" id="ARBA00023053"/>
    </source>
</evidence>
<comment type="catalytic activity">
    <reaction evidence="12">
        <text>L-proline(in) + Na(+)(in) = L-proline(out) + Na(+)(out)</text>
        <dbReference type="Rhea" id="RHEA:28967"/>
        <dbReference type="ChEBI" id="CHEBI:29101"/>
        <dbReference type="ChEBI" id="CHEBI:60039"/>
    </reaction>
</comment>
<evidence type="ECO:0000313" key="15">
    <source>
        <dbReference type="Proteomes" id="UP000068905"/>
    </source>
</evidence>
<sequence length="271" mass="30699">MFGFLTICAVAALQVTAAAFMFTTGNILCRNIYVQYFNKDADYRLQIKSAKIFTALVFLCGMLLASFSMEATLLLGGLAIAFSFQLWPSLLSITWFPWITKNAAIAGLIIGLIVVVFTDTLGQKLTGGRLLWGVWPWTIHSAVWGMFFNISICLIMSFLTNNDPDREHREKFHSFIREHSIRKNNDRWSKPVGGLLLMVWMFFAIGPGSIFGNFVFGKPNNGYEDWILGMPSIWAWQIIWWALGVGVVWFLANKLRMSTEPEIEIKSISSE</sequence>
<keyword evidence="8" id="KW-0915">Sodium</keyword>
<evidence type="ECO:0000256" key="9">
    <source>
        <dbReference type="ARBA" id="ARBA00023065"/>
    </source>
</evidence>
<comment type="subcellular location">
    <subcellularLocation>
        <location evidence="1">Cell membrane</location>
        <topology evidence="1">Multi-pass membrane protein</topology>
    </subcellularLocation>
</comment>
<dbReference type="PANTHER" id="PTHR48086:SF3">
    <property type="entry name" value="SODIUM_PROLINE SYMPORTER"/>
    <property type="match status" value="1"/>
</dbReference>
<dbReference type="AlphaFoldDB" id="A0A0M3T2H7"/>
<evidence type="ECO:0008006" key="16">
    <source>
        <dbReference type="Google" id="ProtNLM"/>
    </source>
</evidence>
<keyword evidence="10 13" id="KW-0472">Membrane</keyword>
<name>A0A0M3T2H7_9GAMM</name>
<dbReference type="RefSeq" id="WP_236849136.1">
    <property type="nucleotide sequence ID" value="NZ_CP006911.1"/>
</dbReference>
<dbReference type="Gene3D" id="1.20.1730.10">
    <property type="entry name" value="Sodium/glucose cotransporter"/>
    <property type="match status" value="1"/>
</dbReference>
<evidence type="ECO:0000256" key="13">
    <source>
        <dbReference type="SAM" id="Phobius"/>
    </source>
</evidence>
<proteinExistence type="inferred from homology"/>
<evidence type="ECO:0000256" key="6">
    <source>
        <dbReference type="ARBA" id="ARBA00022847"/>
    </source>
</evidence>
<keyword evidence="5 13" id="KW-0812">Transmembrane</keyword>
<accession>A0A0M3T2H7</accession>
<dbReference type="EMBL" id="CP006911">
    <property type="protein sequence ID" value="ALE02755.1"/>
    <property type="molecule type" value="Genomic_DNA"/>
</dbReference>